<organism evidence="5 6">
    <name type="scientific">Salmonirosea aquatica</name>
    <dbReference type="NCBI Taxonomy" id="2654236"/>
    <lineage>
        <taxon>Bacteria</taxon>
        <taxon>Pseudomonadati</taxon>
        <taxon>Bacteroidota</taxon>
        <taxon>Cytophagia</taxon>
        <taxon>Cytophagales</taxon>
        <taxon>Spirosomataceae</taxon>
        <taxon>Salmonirosea</taxon>
    </lineage>
</organism>
<accession>A0A7C9B9R2</accession>
<evidence type="ECO:0000256" key="4">
    <source>
        <dbReference type="ARBA" id="ARBA00051722"/>
    </source>
</evidence>
<dbReference type="PANTHER" id="PTHR39181">
    <property type="entry name" value="TYROSINE-PROTEIN PHOSPHATASE YWQE"/>
    <property type="match status" value="1"/>
</dbReference>
<dbReference type="AlphaFoldDB" id="A0A7C9B9R2"/>
<dbReference type="EMBL" id="WHLY01000002">
    <property type="protein sequence ID" value="MPR32116.1"/>
    <property type="molecule type" value="Genomic_DNA"/>
</dbReference>
<dbReference type="Pfam" id="PF19567">
    <property type="entry name" value="CpsB_CapC"/>
    <property type="match status" value="1"/>
</dbReference>
<keyword evidence="6" id="KW-1185">Reference proteome</keyword>
<dbReference type="InterPro" id="IPR016667">
    <property type="entry name" value="Caps_polysacc_synth_CpsB/CapC"/>
</dbReference>
<dbReference type="EC" id="3.1.3.48" evidence="2"/>
<gene>
    <name evidence="5" type="ORF">GBK04_01835</name>
</gene>
<name>A0A7C9B9R2_9BACT</name>
<evidence type="ECO:0000256" key="3">
    <source>
        <dbReference type="ARBA" id="ARBA00022801"/>
    </source>
</evidence>
<reference evidence="5 6" key="1">
    <citation type="submission" date="2019-10" db="EMBL/GenBank/DDBJ databases">
        <title>Draft Genome Sequence of Cytophagaceae sp. SJW1-29.</title>
        <authorList>
            <person name="Choi A."/>
        </authorList>
    </citation>
    <scope>NUCLEOTIDE SEQUENCE [LARGE SCALE GENOMIC DNA]</scope>
    <source>
        <strain evidence="5 6">SJW1-29</strain>
    </source>
</reference>
<protein>
    <recommendedName>
        <fullName evidence="2">protein-tyrosine-phosphatase</fullName>
        <ecNumber evidence="2">3.1.3.48</ecNumber>
    </recommendedName>
</protein>
<comment type="similarity">
    <text evidence="1">Belongs to the metallo-dependent hydrolases superfamily. CpsB/CapC family.</text>
</comment>
<comment type="catalytic activity">
    <reaction evidence="4">
        <text>O-phospho-L-tyrosyl-[protein] + H2O = L-tyrosyl-[protein] + phosphate</text>
        <dbReference type="Rhea" id="RHEA:10684"/>
        <dbReference type="Rhea" id="RHEA-COMP:10136"/>
        <dbReference type="Rhea" id="RHEA-COMP:20101"/>
        <dbReference type="ChEBI" id="CHEBI:15377"/>
        <dbReference type="ChEBI" id="CHEBI:43474"/>
        <dbReference type="ChEBI" id="CHEBI:46858"/>
        <dbReference type="ChEBI" id="CHEBI:61978"/>
        <dbReference type="EC" id="3.1.3.48"/>
    </reaction>
</comment>
<dbReference type="InterPro" id="IPR016195">
    <property type="entry name" value="Pol/histidinol_Pase-like"/>
</dbReference>
<dbReference type="SUPFAM" id="SSF89550">
    <property type="entry name" value="PHP domain-like"/>
    <property type="match status" value="1"/>
</dbReference>
<evidence type="ECO:0000256" key="2">
    <source>
        <dbReference type="ARBA" id="ARBA00013064"/>
    </source>
</evidence>
<dbReference type="PANTHER" id="PTHR39181:SF1">
    <property type="entry name" value="TYROSINE-PROTEIN PHOSPHATASE YWQE"/>
    <property type="match status" value="1"/>
</dbReference>
<dbReference type="RefSeq" id="WP_152756347.1">
    <property type="nucleotide sequence ID" value="NZ_WHLY01000002.1"/>
</dbReference>
<dbReference type="GO" id="GO:0004725">
    <property type="term" value="F:protein tyrosine phosphatase activity"/>
    <property type="evidence" value="ECO:0007669"/>
    <property type="project" value="UniProtKB-EC"/>
</dbReference>
<dbReference type="PIRSF" id="PIRSF016557">
    <property type="entry name" value="Caps_synth_CpsB"/>
    <property type="match status" value="1"/>
</dbReference>
<proteinExistence type="inferred from homology"/>
<evidence type="ECO:0000313" key="6">
    <source>
        <dbReference type="Proteomes" id="UP000479293"/>
    </source>
</evidence>
<evidence type="ECO:0000313" key="5">
    <source>
        <dbReference type="EMBL" id="MPR32116.1"/>
    </source>
</evidence>
<dbReference type="GO" id="GO:0030145">
    <property type="term" value="F:manganese ion binding"/>
    <property type="evidence" value="ECO:0007669"/>
    <property type="project" value="InterPro"/>
</dbReference>
<dbReference type="Gene3D" id="3.20.20.140">
    <property type="entry name" value="Metal-dependent hydrolases"/>
    <property type="match status" value="1"/>
</dbReference>
<comment type="caution">
    <text evidence="5">The sequence shown here is derived from an EMBL/GenBank/DDBJ whole genome shotgun (WGS) entry which is preliminary data.</text>
</comment>
<sequence>MLKWFRSAKNEIPDLSSLGVDLHSHLIPGIDDGVQTVEEAVAMVRTYQQYGYQHLITTPHVIWDCYRNTPEIIQNGLKTVQEACRAAGLTITLEAAAEYFLDEHFSEMLRDKVPLLTLPGNRVLVELPYTTPLMNTTETLFSILEHGYRPVLAHPERYTYFHNEPEVYRRLSAQGCELQLNALSLTGHYGEGVARMAEWLLRENLIIYLGTDAHRMPHLTQLQKIQKSRWWGTYPFQNKTLTA</sequence>
<keyword evidence="3" id="KW-0378">Hydrolase</keyword>
<dbReference type="Proteomes" id="UP000479293">
    <property type="component" value="Unassembled WGS sequence"/>
</dbReference>
<evidence type="ECO:0000256" key="1">
    <source>
        <dbReference type="ARBA" id="ARBA00005750"/>
    </source>
</evidence>